<evidence type="ECO:0000313" key="2">
    <source>
        <dbReference type="Proteomes" id="UP000054477"/>
    </source>
</evidence>
<reference evidence="2" key="2">
    <citation type="submission" date="2015-01" db="EMBL/GenBank/DDBJ databases">
        <title>Evolutionary Origins and Diversification of the Mycorrhizal Mutualists.</title>
        <authorList>
            <consortium name="DOE Joint Genome Institute"/>
            <consortium name="Mycorrhizal Genomics Consortium"/>
            <person name="Kohler A."/>
            <person name="Kuo A."/>
            <person name="Nagy L.G."/>
            <person name="Floudas D."/>
            <person name="Copeland A."/>
            <person name="Barry K.W."/>
            <person name="Cichocki N."/>
            <person name="Veneault-Fourrey C."/>
            <person name="LaButti K."/>
            <person name="Lindquist E.A."/>
            <person name="Lipzen A."/>
            <person name="Lundell T."/>
            <person name="Morin E."/>
            <person name="Murat C."/>
            <person name="Riley R."/>
            <person name="Ohm R."/>
            <person name="Sun H."/>
            <person name="Tunlid A."/>
            <person name="Henrissat B."/>
            <person name="Grigoriev I.V."/>
            <person name="Hibbett D.S."/>
            <person name="Martin F."/>
        </authorList>
    </citation>
    <scope>NUCLEOTIDE SEQUENCE [LARGE SCALE GENOMIC DNA]</scope>
    <source>
        <strain evidence="2">LaAM-08-1</strain>
    </source>
</reference>
<reference evidence="1 2" key="1">
    <citation type="submission" date="2014-04" db="EMBL/GenBank/DDBJ databases">
        <authorList>
            <consortium name="DOE Joint Genome Institute"/>
            <person name="Kuo A."/>
            <person name="Kohler A."/>
            <person name="Nagy L.G."/>
            <person name="Floudas D."/>
            <person name="Copeland A."/>
            <person name="Barry K.W."/>
            <person name="Cichocki N."/>
            <person name="Veneault-Fourrey C."/>
            <person name="LaButti K."/>
            <person name="Lindquist E.A."/>
            <person name="Lipzen A."/>
            <person name="Lundell T."/>
            <person name="Morin E."/>
            <person name="Murat C."/>
            <person name="Sun H."/>
            <person name="Tunlid A."/>
            <person name="Henrissat B."/>
            <person name="Grigoriev I.V."/>
            <person name="Hibbett D.S."/>
            <person name="Martin F."/>
            <person name="Nordberg H.P."/>
            <person name="Cantor M.N."/>
            <person name="Hua S.X."/>
        </authorList>
    </citation>
    <scope>NUCLEOTIDE SEQUENCE [LARGE SCALE GENOMIC DNA]</scope>
    <source>
        <strain evidence="1 2">LaAM-08-1</strain>
    </source>
</reference>
<dbReference type="EMBL" id="KN838645">
    <property type="protein sequence ID" value="KIJ99544.1"/>
    <property type="molecule type" value="Genomic_DNA"/>
</dbReference>
<name>A0A0C9WP17_9AGAR</name>
<proteinExistence type="predicted"/>
<accession>A0A0C9WP17</accession>
<evidence type="ECO:0000313" key="1">
    <source>
        <dbReference type="EMBL" id="KIJ99544.1"/>
    </source>
</evidence>
<keyword evidence="2" id="KW-1185">Reference proteome</keyword>
<dbReference type="HOGENOM" id="CLU_2688181_0_0_1"/>
<dbReference type="AlphaFoldDB" id="A0A0C9WP17"/>
<dbReference type="Proteomes" id="UP000054477">
    <property type="component" value="Unassembled WGS sequence"/>
</dbReference>
<gene>
    <name evidence="1" type="ORF">K443DRAFT_171235</name>
</gene>
<protein>
    <submittedName>
        <fullName evidence="1">Uncharacterized protein</fullName>
    </submittedName>
</protein>
<sequence length="74" mass="8342">MYNTGSNSSSNANVRNLSPRILVSVHQSNTTIYSIPWHYIDGEVVIGSDCKLYDLHPARFLEGVHDHQRLQSAM</sequence>
<organism evidence="1 2">
    <name type="scientific">Laccaria amethystina LaAM-08-1</name>
    <dbReference type="NCBI Taxonomy" id="1095629"/>
    <lineage>
        <taxon>Eukaryota</taxon>
        <taxon>Fungi</taxon>
        <taxon>Dikarya</taxon>
        <taxon>Basidiomycota</taxon>
        <taxon>Agaricomycotina</taxon>
        <taxon>Agaricomycetes</taxon>
        <taxon>Agaricomycetidae</taxon>
        <taxon>Agaricales</taxon>
        <taxon>Agaricineae</taxon>
        <taxon>Hydnangiaceae</taxon>
        <taxon>Laccaria</taxon>
    </lineage>
</organism>